<proteinExistence type="predicted"/>
<sequence>MFESALLDLDGTVYRSNDLLPGASEGIDALRDAGVRVLFVSNNPTRTRSAYVEKLTNLGIEVTVEDIITSAWVTATYLATEHPEKRAFVVGEDALRDELRRAGVAMTDDPADTDVLVASMDRSFDYETLTAAHDALDDETLFVATNPDRTCPVRDGEIPDAAGMIGAIEGVTGQSLDAVMGKPSSITADAAMHRLDSGTPESCLMVGDRLETDIKTGLDAGMQTALVLTGVTSRHELDSAPYTPDYVFDSLGDVRELV</sequence>
<dbReference type="Gene3D" id="3.40.50.1000">
    <property type="entry name" value="HAD superfamily/HAD-like"/>
    <property type="match status" value="2"/>
</dbReference>
<keyword evidence="2" id="KW-1185">Reference proteome</keyword>
<dbReference type="InterPro" id="IPR023214">
    <property type="entry name" value="HAD_sf"/>
</dbReference>
<dbReference type="GO" id="GO:0016791">
    <property type="term" value="F:phosphatase activity"/>
    <property type="evidence" value="ECO:0007669"/>
    <property type="project" value="TreeGrafter"/>
</dbReference>
<dbReference type="SUPFAM" id="SSF56784">
    <property type="entry name" value="HAD-like"/>
    <property type="match status" value="1"/>
</dbReference>
<dbReference type="PANTHER" id="PTHR19288">
    <property type="entry name" value="4-NITROPHENYLPHOSPHATASE-RELATED"/>
    <property type="match status" value="1"/>
</dbReference>
<dbReference type="PANTHER" id="PTHR19288:SF46">
    <property type="entry name" value="HALOACID DEHALOGENASE-LIKE HYDROLASE DOMAIN-CONTAINING PROTEIN 2"/>
    <property type="match status" value="1"/>
</dbReference>
<dbReference type="PIRSF" id="PIRSF000915">
    <property type="entry name" value="PGP-type_phosphatase"/>
    <property type="match status" value="1"/>
</dbReference>
<protein>
    <submittedName>
        <fullName evidence="1">HAD-IIA family hydrolase</fullName>
    </submittedName>
</protein>
<dbReference type="Pfam" id="PF13344">
    <property type="entry name" value="Hydrolase_6"/>
    <property type="match status" value="1"/>
</dbReference>
<evidence type="ECO:0000313" key="1">
    <source>
        <dbReference type="EMBL" id="MRW96966.1"/>
    </source>
</evidence>
<organism evidence="1 2">
    <name type="scientific">Haloferax marinum</name>
    <dbReference type="NCBI Taxonomy" id="2666143"/>
    <lineage>
        <taxon>Archaea</taxon>
        <taxon>Methanobacteriati</taxon>
        <taxon>Methanobacteriota</taxon>
        <taxon>Stenosarchaea group</taxon>
        <taxon>Halobacteria</taxon>
        <taxon>Halobacteriales</taxon>
        <taxon>Haloferacaceae</taxon>
        <taxon>Haloferax</taxon>
    </lineage>
</organism>
<keyword evidence="1" id="KW-0378">Hydrolase</keyword>
<evidence type="ECO:0000313" key="2">
    <source>
        <dbReference type="Proteomes" id="UP000443423"/>
    </source>
</evidence>
<accession>A0A6A8GA39</accession>
<reference evidence="1 2" key="1">
    <citation type="submission" date="2019-11" db="EMBL/GenBank/DDBJ databases">
        <title>Whole genome sequence of Haloferax sp. MBLA0078.</title>
        <authorList>
            <person name="Seo M.-J."/>
            <person name="Cho E.-S."/>
        </authorList>
    </citation>
    <scope>NUCLEOTIDE SEQUENCE [LARGE SCALE GENOMIC DNA]</scope>
    <source>
        <strain evidence="1 2">MBLA0078</strain>
    </source>
</reference>
<dbReference type="Pfam" id="PF13242">
    <property type="entry name" value="Hydrolase_like"/>
    <property type="match status" value="1"/>
</dbReference>
<gene>
    <name evidence="1" type="ORF">GJR99_10335</name>
</gene>
<dbReference type="RefSeq" id="WP_151111852.1">
    <property type="nucleotide sequence ID" value="NZ_WKJQ01000001.1"/>
</dbReference>
<dbReference type="AlphaFoldDB" id="A0A6A8GA39"/>
<dbReference type="Proteomes" id="UP000443423">
    <property type="component" value="Unassembled WGS sequence"/>
</dbReference>
<dbReference type="InterPro" id="IPR006357">
    <property type="entry name" value="HAD-SF_hydro_IIA"/>
</dbReference>
<dbReference type="OrthoDB" id="25155at2157"/>
<name>A0A6A8GA39_9EURY</name>
<dbReference type="NCBIfam" id="TIGR01460">
    <property type="entry name" value="HAD-SF-IIA"/>
    <property type="match status" value="1"/>
</dbReference>
<dbReference type="GO" id="GO:0005737">
    <property type="term" value="C:cytoplasm"/>
    <property type="evidence" value="ECO:0007669"/>
    <property type="project" value="TreeGrafter"/>
</dbReference>
<dbReference type="InterPro" id="IPR036412">
    <property type="entry name" value="HAD-like_sf"/>
</dbReference>
<comment type="caution">
    <text evidence="1">The sequence shown here is derived from an EMBL/GenBank/DDBJ whole genome shotgun (WGS) entry which is preliminary data.</text>
</comment>
<dbReference type="EMBL" id="WKJQ01000001">
    <property type="protein sequence ID" value="MRW96966.1"/>
    <property type="molecule type" value="Genomic_DNA"/>
</dbReference>